<feature type="region of interest" description="Disordered" evidence="1">
    <location>
        <begin position="32"/>
        <end position="51"/>
    </location>
</feature>
<dbReference type="EMBL" id="JAPQKH010000001">
    <property type="protein sequence ID" value="KAJ5116030.1"/>
    <property type="molecule type" value="Genomic_DNA"/>
</dbReference>
<comment type="caution">
    <text evidence="2">The sequence shown here is derived from an EMBL/GenBank/DDBJ whole genome shotgun (WGS) entry which is preliminary data.</text>
</comment>
<evidence type="ECO:0000313" key="3">
    <source>
        <dbReference type="Proteomes" id="UP001149165"/>
    </source>
</evidence>
<proteinExistence type="predicted"/>
<sequence>MKIAIAAVTCMTAPLTGPSSLSSLASVLPDISSHHGKRNRGGHVRSDAFDTAGKPTVHHRFEVGNAGGVLPIQLPCRVVACEMIEEESSQDRRLDFF</sequence>
<reference evidence="2" key="2">
    <citation type="journal article" date="2023" name="IMA Fungus">
        <title>Comparative genomic study of the Penicillium genus elucidates a diverse pangenome and 15 lateral gene transfer events.</title>
        <authorList>
            <person name="Petersen C."/>
            <person name="Sorensen T."/>
            <person name="Nielsen M.R."/>
            <person name="Sondergaard T.E."/>
            <person name="Sorensen J.L."/>
            <person name="Fitzpatrick D.A."/>
            <person name="Frisvad J.C."/>
            <person name="Nielsen K.L."/>
        </authorList>
    </citation>
    <scope>NUCLEOTIDE SEQUENCE</scope>
    <source>
        <strain evidence="2">IBT 30069</strain>
    </source>
</reference>
<dbReference type="AlphaFoldDB" id="A0A9W9KS25"/>
<dbReference type="Proteomes" id="UP001149165">
    <property type="component" value="Unassembled WGS sequence"/>
</dbReference>
<organism evidence="2 3">
    <name type="scientific">Penicillium angulare</name>
    <dbReference type="NCBI Taxonomy" id="116970"/>
    <lineage>
        <taxon>Eukaryota</taxon>
        <taxon>Fungi</taxon>
        <taxon>Dikarya</taxon>
        <taxon>Ascomycota</taxon>
        <taxon>Pezizomycotina</taxon>
        <taxon>Eurotiomycetes</taxon>
        <taxon>Eurotiomycetidae</taxon>
        <taxon>Eurotiales</taxon>
        <taxon>Aspergillaceae</taxon>
        <taxon>Penicillium</taxon>
    </lineage>
</organism>
<evidence type="ECO:0000313" key="2">
    <source>
        <dbReference type="EMBL" id="KAJ5116030.1"/>
    </source>
</evidence>
<feature type="compositionally biased region" description="Basic residues" evidence="1">
    <location>
        <begin position="34"/>
        <end position="43"/>
    </location>
</feature>
<protein>
    <submittedName>
        <fullName evidence="2">Uncharacterized protein</fullName>
    </submittedName>
</protein>
<evidence type="ECO:0000256" key="1">
    <source>
        <dbReference type="SAM" id="MobiDB-lite"/>
    </source>
</evidence>
<keyword evidence="3" id="KW-1185">Reference proteome</keyword>
<name>A0A9W9KS25_9EURO</name>
<reference evidence="2" key="1">
    <citation type="submission" date="2022-11" db="EMBL/GenBank/DDBJ databases">
        <authorList>
            <person name="Petersen C."/>
        </authorList>
    </citation>
    <scope>NUCLEOTIDE SEQUENCE</scope>
    <source>
        <strain evidence="2">IBT 30069</strain>
    </source>
</reference>
<gene>
    <name evidence="2" type="ORF">N7456_000378</name>
</gene>
<accession>A0A9W9KS25</accession>